<keyword evidence="1" id="KW-0472">Membrane</keyword>
<dbReference type="EMBL" id="UOER01000559">
    <property type="protein sequence ID" value="VAW26145.1"/>
    <property type="molecule type" value="Genomic_DNA"/>
</dbReference>
<keyword evidence="1" id="KW-0812">Transmembrane</keyword>
<feature type="non-terminal residue" evidence="2">
    <location>
        <position position="1"/>
    </location>
</feature>
<protein>
    <submittedName>
        <fullName evidence="2">Uncharacterized protein</fullName>
    </submittedName>
</protein>
<gene>
    <name evidence="2" type="ORF">MNBD_BACTEROID04-775</name>
</gene>
<evidence type="ECO:0000313" key="2">
    <source>
        <dbReference type="EMBL" id="VAW26145.1"/>
    </source>
</evidence>
<evidence type="ECO:0000256" key="1">
    <source>
        <dbReference type="SAM" id="Phobius"/>
    </source>
</evidence>
<keyword evidence="1" id="KW-1133">Transmembrane helix</keyword>
<accession>A0A3B0U5G1</accession>
<proteinExistence type="predicted"/>
<organism evidence="2">
    <name type="scientific">hydrothermal vent metagenome</name>
    <dbReference type="NCBI Taxonomy" id="652676"/>
    <lineage>
        <taxon>unclassified sequences</taxon>
        <taxon>metagenomes</taxon>
        <taxon>ecological metagenomes</taxon>
    </lineage>
</organism>
<reference evidence="2" key="1">
    <citation type="submission" date="2018-06" db="EMBL/GenBank/DDBJ databases">
        <authorList>
            <person name="Zhirakovskaya E."/>
        </authorList>
    </citation>
    <scope>NUCLEOTIDE SEQUENCE</scope>
</reference>
<feature type="transmembrane region" description="Helical" evidence="1">
    <location>
        <begin position="12"/>
        <end position="45"/>
    </location>
</feature>
<sequence>TRPEFIFYTATWIEWALSFAGIAAFLLFFSLIVKFVPVIPISGIINQERNHKKLKKQ</sequence>
<name>A0A3B0U5G1_9ZZZZ</name>
<dbReference type="AlphaFoldDB" id="A0A3B0U5G1"/>